<dbReference type="InterPro" id="IPR037045">
    <property type="entry name" value="S8pro/Inhibitor_I9_sf"/>
</dbReference>
<dbReference type="CDD" id="cd02120">
    <property type="entry name" value="PA_subtilisin_like"/>
    <property type="match status" value="1"/>
</dbReference>
<evidence type="ECO:0000259" key="14">
    <source>
        <dbReference type="Pfam" id="PF05922"/>
    </source>
</evidence>
<feature type="active site" description="Charge relay system" evidence="8 9">
    <location>
        <position position="549"/>
    </location>
</feature>
<feature type="signal peptide" evidence="11">
    <location>
        <begin position="1"/>
        <end position="25"/>
    </location>
</feature>
<gene>
    <name evidence="17" type="primary">LOC109718323</name>
</gene>
<feature type="domain" description="Subtilisin-like protease fibronectin type-III" evidence="15">
    <location>
        <begin position="665"/>
        <end position="766"/>
    </location>
</feature>
<dbReference type="InterPro" id="IPR034197">
    <property type="entry name" value="Peptidases_S8_3"/>
</dbReference>
<dbReference type="Pfam" id="PF05922">
    <property type="entry name" value="Inhibitor_I9"/>
    <property type="match status" value="1"/>
</dbReference>
<evidence type="ECO:0000259" key="12">
    <source>
        <dbReference type="Pfam" id="PF00082"/>
    </source>
</evidence>
<evidence type="ECO:0000256" key="2">
    <source>
        <dbReference type="ARBA" id="ARBA00011073"/>
    </source>
</evidence>
<dbReference type="InterPro" id="IPR023827">
    <property type="entry name" value="Peptidase_S8_Asp-AS"/>
</dbReference>
<dbReference type="PROSITE" id="PS00136">
    <property type="entry name" value="SUBTILASE_ASP"/>
    <property type="match status" value="1"/>
</dbReference>
<accession>A0A6P5G4B0</accession>
<comment type="similarity">
    <text evidence="2 9 10">Belongs to the peptidase S8 family.</text>
</comment>
<dbReference type="InterPro" id="IPR000209">
    <property type="entry name" value="Peptidase_S8/S53_dom"/>
</dbReference>
<evidence type="ECO:0000313" key="17">
    <source>
        <dbReference type="RefSeq" id="XP_020100095.1"/>
    </source>
</evidence>
<keyword evidence="16" id="KW-1185">Reference proteome</keyword>
<evidence type="ECO:0000256" key="11">
    <source>
        <dbReference type="SAM" id="SignalP"/>
    </source>
</evidence>
<evidence type="ECO:0000256" key="5">
    <source>
        <dbReference type="ARBA" id="ARBA00022801"/>
    </source>
</evidence>
<evidence type="ECO:0000256" key="7">
    <source>
        <dbReference type="ARBA" id="ARBA00023180"/>
    </source>
</evidence>
<evidence type="ECO:0000256" key="3">
    <source>
        <dbReference type="ARBA" id="ARBA00022670"/>
    </source>
</evidence>
<dbReference type="InterPro" id="IPR036852">
    <property type="entry name" value="Peptidase_S8/S53_dom_sf"/>
</dbReference>
<dbReference type="Gene3D" id="2.60.40.2310">
    <property type="match status" value="1"/>
</dbReference>
<dbReference type="PROSITE" id="PS00138">
    <property type="entry name" value="SUBTILASE_SER"/>
    <property type="match status" value="1"/>
</dbReference>
<keyword evidence="6 9" id="KW-0720">Serine protease</keyword>
<evidence type="ECO:0000313" key="16">
    <source>
        <dbReference type="Proteomes" id="UP000515123"/>
    </source>
</evidence>
<dbReference type="InterPro" id="IPR015500">
    <property type="entry name" value="Peptidase_S8_subtilisin-rel"/>
</dbReference>
<dbReference type="GO" id="GO:0006508">
    <property type="term" value="P:proteolysis"/>
    <property type="evidence" value="ECO:0007669"/>
    <property type="project" value="UniProtKB-KW"/>
</dbReference>
<evidence type="ECO:0000259" key="15">
    <source>
        <dbReference type="Pfam" id="PF17766"/>
    </source>
</evidence>
<dbReference type="PRINTS" id="PR00723">
    <property type="entry name" value="SUBTILISIN"/>
</dbReference>
<feature type="domain" description="Peptidase S8/S53" evidence="12">
    <location>
        <begin position="147"/>
        <end position="585"/>
    </location>
</feature>
<comment type="subcellular location">
    <subcellularLocation>
        <location evidence="1">Secreted</location>
    </subcellularLocation>
</comment>
<dbReference type="PROSITE" id="PS51892">
    <property type="entry name" value="SUBTILASE"/>
    <property type="match status" value="1"/>
</dbReference>
<sequence length="769" mass="81961">MKSRQRLALLTAFSSLLPIVAIVHAQLFPIVNEPNADSNVLQTYIVNVDKPLGADSFGAHELRSYHESFLPTPTLDSGAPRLIYSYRDVMSGFAARLTPAEVADMESKPGFVHARVDQVHPLLTTYTPEFMGLTQQNSAAWASAGFGQGVVIGILDTGIHPTHPSFDPAGMPPPPPNWRGNCSLASGVWCNNKIIAARGFNNSVDATALDTDGHGTHVASTAAGNSLDNANVLGRAFGTATGMAPRAHLAIYKVCFENGCATSNTLAAIDQAIYDGVDIISMSIGGNATYRYYYDGIAQGSLAALSHGIIAVAAAGNEGPAENTLAHDAPWVLTVGAASTDRRCRAIVKLGNGEELEGETAYQPSSFNQSRVLPIVYPGAIAGYDAMLCLKGSLDYIDVRQKIVLCHLGNNTNVEKGEVVYAAGGAAMVLLNPQYLGFTTFADAHVLPAVYLTHYGRLQLTSYYYSLLNSSGVSAANASIVFHKTTYGNRPSPAVVAFSSRGPPPSNGGILKPDVLAPGSNILAAWPFAVGPNPSGLTVWTFNFESGTSMATPHVAGITALIKKKHPTWPPAYVNSAVITSAKDVDLNGNPIADEKLNRTASIFATGAGHVDPVRAMDPGLVYDIQPDDYVGYLCGLGYADWELQMLYNRPVTCSAVNWIPASAMNYPSIQVSLPRRVRSTVTVSRTVTNVGDPRSVYTARITAPQLMRVDLSTHQLRFSRLYEEASFDVTLTVISPPSGFVPPKYAAGKIEWVSGNRVVKTPIAVKFV</sequence>
<feature type="active site" description="Charge relay system" evidence="8 9">
    <location>
        <position position="214"/>
    </location>
</feature>
<dbReference type="InterPro" id="IPR022398">
    <property type="entry name" value="Peptidase_S8_His-AS"/>
</dbReference>
<dbReference type="GO" id="GO:0004252">
    <property type="term" value="F:serine-type endopeptidase activity"/>
    <property type="evidence" value="ECO:0007669"/>
    <property type="project" value="UniProtKB-UniRule"/>
</dbReference>
<evidence type="ECO:0000256" key="6">
    <source>
        <dbReference type="ARBA" id="ARBA00022825"/>
    </source>
</evidence>
<dbReference type="InterPro" id="IPR041469">
    <property type="entry name" value="Subtilisin-like_FN3"/>
</dbReference>
<dbReference type="SUPFAM" id="SSF52743">
    <property type="entry name" value="Subtilisin-like"/>
    <property type="match status" value="1"/>
</dbReference>
<dbReference type="InterPro" id="IPR023828">
    <property type="entry name" value="Peptidase_S8_Ser-AS"/>
</dbReference>
<dbReference type="Gene3D" id="3.30.70.80">
    <property type="entry name" value="Peptidase S8 propeptide/proteinase inhibitor I9"/>
    <property type="match status" value="1"/>
</dbReference>
<keyword evidence="4 11" id="KW-0732">Signal</keyword>
<dbReference type="PANTHER" id="PTHR10795">
    <property type="entry name" value="PROPROTEIN CONVERTASE SUBTILISIN/KEXIN"/>
    <property type="match status" value="1"/>
</dbReference>
<dbReference type="Pfam" id="PF02225">
    <property type="entry name" value="PA"/>
    <property type="match status" value="1"/>
</dbReference>
<feature type="domain" description="Inhibitor I9" evidence="14">
    <location>
        <begin position="43"/>
        <end position="118"/>
    </location>
</feature>
<evidence type="ECO:0000256" key="10">
    <source>
        <dbReference type="RuleBase" id="RU003355"/>
    </source>
</evidence>
<dbReference type="GO" id="GO:0005576">
    <property type="term" value="C:extracellular region"/>
    <property type="evidence" value="ECO:0007669"/>
    <property type="project" value="UniProtKB-SubCell"/>
</dbReference>
<evidence type="ECO:0000256" key="4">
    <source>
        <dbReference type="ARBA" id="ARBA00022729"/>
    </source>
</evidence>
<evidence type="ECO:0000256" key="8">
    <source>
        <dbReference type="PIRSR" id="PIRSR615500-1"/>
    </source>
</evidence>
<dbReference type="PROSITE" id="PS00137">
    <property type="entry name" value="SUBTILASE_HIS"/>
    <property type="match status" value="1"/>
</dbReference>
<dbReference type="OrthoDB" id="781982at2759"/>
<feature type="active site" description="Charge relay system" evidence="8 9">
    <location>
        <position position="156"/>
    </location>
</feature>
<reference evidence="17" key="2">
    <citation type="submission" date="2025-08" db="UniProtKB">
        <authorList>
            <consortium name="RefSeq"/>
        </authorList>
    </citation>
    <scope>IDENTIFICATION</scope>
    <source>
        <tissue evidence="17">Leaf</tissue>
    </source>
</reference>
<name>A0A6P5G4B0_ANACO</name>
<dbReference type="InterPro" id="IPR010259">
    <property type="entry name" value="S8pro/Inhibitor_I9"/>
</dbReference>
<keyword evidence="5 9" id="KW-0378">Hydrolase</keyword>
<organism evidence="16 17">
    <name type="scientific">Ananas comosus</name>
    <name type="common">Pineapple</name>
    <name type="synonym">Ananas ananas</name>
    <dbReference type="NCBI Taxonomy" id="4615"/>
    <lineage>
        <taxon>Eukaryota</taxon>
        <taxon>Viridiplantae</taxon>
        <taxon>Streptophyta</taxon>
        <taxon>Embryophyta</taxon>
        <taxon>Tracheophyta</taxon>
        <taxon>Spermatophyta</taxon>
        <taxon>Magnoliopsida</taxon>
        <taxon>Liliopsida</taxon>
        <taxon>Poales</taxon>
        <taxon>Bromeliaceae</taxon>
        <taxon>Bromelioideae</taxon>
        <taxon>Ananas</taxon>
    </lineage>
</organism>
<evidence type="ECO:0000259" key="13">
    <source>
        <dbReference type="Pfam" id="PF02225"/>
    </source>
</evidence>
<dbReference type="GeneID" id="109718323"/>
<reference evidence="16" key="1">
    <citation type="journal article" date="2015" name="Nat. Genet.">
        <title>The pineapple genome and the evolution of CAM photosynthesis.</title>
        <authorList>
            <person name="Ming R."/>
            <person name="VanBuren R."/>
            <person name="Wai C.M."/>
            <person name="Tang H."/>
            <person name="Schatz M.C."/>
            <person name="Bowers J.E."/>
            <person name="Lyons E."/>
            <person name="Wang M.L."/>
            <person name="Chen J."/>
            <person name="Biggers E."/>
            <person name="Zhang J."/>
            <person name="Huang L."/>
            <person name="Zhang L."/>
            <person name="Miao W."/>
            <person name="Zhang J."/>
            <person name="Ye Z."/>
            <person name="Miao C."/>
            <person name="Lin Z."/>
            <person name="Wang H."/>
            <person name="Zhou H."/>
            <person name="Yim W.C."/>
            <person name="Priest H.D."/>
            <person name="Zheng C."/>
            <person name="Woodhouse M."/>
            <person name="Edger P.P."/>
            <person name="Guyot R."/>
            <person name="Guo H.B."/>
            <person name="Guo H."/>
            <person name="Zheng G."/>
            <person name="Singh R."/>
            <person name="Sharma A."/>
            <person name="Min X."/>
            <person name="Zheng Y."/>
            <person name="Lee H."/>
            <person name="Gurtowski J."/>
            <person name="Sedlazeck F.J."/>
            <person name="Harkess A."/>
            <person name="McKain M.R."/>
            <person name="Liao Z."/>
            <person name="Fang J."/>
            <person name="Liu J."/>
            <person name="Zhang X."/>
            <person name="Zhang Q."/>
            <person name="Hu W."/>
            <person name="Qin Y."/>
            <person name="Wang K."/>
            <person name="Chen L.Y."/>
            <person name="Shirley N."/>
            <person name="Lin Y.R."/>
            <person name="Liu L.Y."/>
            <person name="Hernandez A.G."/>
            <person name="Wright C.L."/>
            <person name="Bulone V."/>
            <person name="Tuskan G.A."/>
            <person name="Heath K."/>
            <person name="Zee F."/>
            <person name="Moore P.H."/>
            <person name="Sunkar R."/>
            <person name="Leebens-Mack J.H."/>
            <person name="Mockler T."/>
            <person name="Bennetzen J.L."/>
            <person name="Freeling M."/>
            <person name="Sankoff D."/>
            <person name="Paterson A.H."/>
            <person name="Zhu X."/>
            <person name="Yang X."/>
            <person name="Smith J.A."/>
            <person name="Cushman J.C."/>
            <person name="Paull R.E."/>
            <person name="Yu Q."/>
        </authorList>
    </citation>
    <scope>NUCLEOTIDE SEQUENCE [LARGE SCALE GENOMIC DNA]</scope>
    <source>
        <strain evidence="16">cv. F153</strain>
    </source>
</reference>
<dbReference type="Gene3D" id="3.40.50.200">
    <property type="entry name" value="Peptidase S8/S53 domain"/>
    <property type="match status" value="1"/>
</dbReference>
<dbReference type="Pfam" id="PF00082">
    <property type="entry name" value="Peptidase_S8"/>
    <property type="match status" value="1"/>
</dbReference>
<dbReference type="InterPro" id="IPR003137">
    <property type="entry name" value="PA_domain"/>
</dbReference>
<dbReference type="AlphaFoldDB" id="A0A6P5G4B0"/>
<dbReference type="InterPro" id="IPR045051">
    <property type="entry name" value="SBT"/>
</dbReference>
<protein>
    <submittedName>
        <fullName evidence="17">Subtilisin-like protease SBT1.5</fullName>
    </submittedName>
</protein>
<dbReference type="RefSeq" id="XP_020100095.1">
    <property type="nucleotide sequence ID" value="XM_020244506.1"/>
</dbReference>
<evidence type="ECO:0000256" key="9">
    <source>
        <dbReference type="PROSITE-ProRule" id="PRU01240"/>
    </source>
</evidence>
<dbReference type="Proteomes" id="UP000515123">
    <property type="component" value="Linkage group 12"/>
</dbReference>
<feature type="chain" id="PRO_5027776973" evidence="11">
    <location>
        <begin position="26"/>
        <end position="769"/>
    </location>
</feature>
<dbReference type="Pfam" id="PF17766">
    <property type="entry name" value="fn3_6"/>
    <property type="match status" value="1"/>
</dbReference>
<dbReference type="Gene3D" id="3.50.30.30">
    <property type="match status" value="1"/>
</dbReference>
<keyword evidence="3 9" id="KW-0645">Protease</keyword>
<feature type="domain" description="PA" evidence="13">
    <location>
        <begin position="375"/>
        <end position="453"/>
    </location>
</feature>
<dbReference type="CDD" id="cd04852">
    <property type="entry name" value="Peptidases_S8_3"/>
    <property type="match status" value="1"/>
</dbReference>
<keyword evidence="7" id="KW-0325">Glycoprotein</keyword>
<evidence type="ECO:0000256" key="1">
    <source>
        <dbReference type="ARBA" id="ARBA00004613"/>
    </source>
</evidence>
<proteinExistence type="inferred from homology"/>